<dbReference type="Gene3D" id="1.10.1200.120">
    <property type="entry name" value="Large-conductance mechanosensitive channel, MscL, domain 1"/>
    <property type="match status" value="1"/>
</dbReference>
<evidence type="ECO:0000313" key="10">
    <source>
        <dbReference type="EMBL" id="UYM06644.1"/>
    </source>
</evidence>
<evidence type="ECO:0000256" key="8">
    <source>
        <dbReference type="ARBA" id="ARBA00023303"/>
    </source>
</evidence>
<dbReference type="PANTHER" id="PTHR30266">
    <property type="entry name" value="MECHANOSENSITIVE CHANNEL MSCL"/>
    <property type="match status" value="1"/>
</dbReference>
<gene>
    <name evidence="9 10" type="primary">mscL</name>
    <name evidence="10" type="ORF">L0C25_06115</name>
</gene>
<accession>A0AA46YMI0</accession>
<dbReference type="GO" id="GO:0005886">
    <property type="term" value="C:plasma membrane"/>
    <property type="evidence" value="ECO:0007669"/>
    <property type="project" value="UniProtKB-SubCell"/>
</dbReference>
<evidence type="ECO:0000256" key="4">
    <source>
        <dbReference type="ARBA" id="ARBA00022692"/>
    </source>
</evidence>
<evidence type="ECO:0000256" key="3">
    <source>
        <dbReference type="ARBA" id="ARBA00022475"/>
    </source>
</evidence>
<dbReference type="AlphaFoldDB" id="A0AA46YMI0"/>
<feature type="transmembrane region" description="Helical" evidence="9">
    <location>
        <begin position="84"/>
        <end position="102"/>
    </location>
</feature>
<keyword evidence="5 9" id="KW-1133">Transmembrane helix</keyword>
<evidence type="ECO:0000256" key="6">
    <source>
        <dbReference type="ARBA" id="ARBA00023065"/>
    </source>
</evidence>
<dbReference type="PANTHER" id="PTHR30266:SF2">
    <property type="entry name" value="LARGE-CONDUCTANCE MECHANOSENSITIVE CHANNEL"/>
    <property type="match status" value="1"/>
</dbReference>
<name>A0AA46YMI0_9ACTN</name>
<keyword evidence="11" id="KW-1185">Reference proteome</keyword>
<dbReference type="HAMAP" id="MF_00115">
    <property type="entry name" value="MscL"/>
    <property type="match status" value="1"/>
</dbReference>
<keyword evidence="3 9" id="KW-1003">Cell membrane</keyword>
<comment type="subcellular location">
    <subcellularLocation>
        <location evidence="9">Cell membrane</location>
        <topology evidence="9">Multi-pass membrane protein</topology>
    </subcellularLocation>
    <subcellularLocation>
        <location evidence="1">Membrane</location>
        <topology evidence="1">Multi-pass membrane protein</topology>
    </subcellularLocation>
</comment>
<dbReference type="NCBIfam" id="TIGR00220">
    <property type="entry name" value="mscL"/>
    <property type="match status" value="1"/>
</dbReference>
<evidence type="ECO:0000256" key="5">
    <source>
        <dbReference type="ARBA" id="ARBA00022989"/>
    </source>
</evidence>
<feature type="transmembrane region" description="Helical" evidence="9">
    <location>
        <begin position="29"/>
        <end position="50"/>
    </location>
</feature>
<evidence type="ECO:0000313" key="11">
    <source>
        <dbReference type="Proteomes" id="UP001164390"/>
    </source>
</evidence>
<dbReference type="SUPFAM" id="SSF81330">
    <property type="entry name" value="Gated mechanosensitive channel"/>
    <property type="match status" value="1"/>
</dbReference>
<dbReference type="Pfam" id="PF01741">
    <property type="entry name" value="MscL"/>
    <property type="match status" value="1"/>
</dbReference>
<keyword evidence="8 9" id="KW-0407">Ion channel</keyword>
<dbReference type="EMBL" id="CP094970">
    <property type="protein sequence ID" value="UYM06644.1"/>
    <property type="molecule type" value="Genomic_DNA"/>
</dbReference>
<comment type="subunit">
    <text evidence="9">Homopentamer.</text>
</comment>
<evidence type="ECO:0000256" key="2">
    <source>
        <dbReference type="ARBA" id="ARBA00022448"/>
    </source>
</evidence>
<dbReference type="PRINTS" id="PR01264">
    <property type="entry name" value="MECHCHANNEL"/>
</dbReference>
<keyword evidence="4 9" id="KW-0812">Transmembrane</keyword>
<dbReference type="KEGG" id="sgrg:L0C25_06115"/>
<dbReference type="GO" id="GO:0008381">
    <property type="term" value="F:mechanosensitive monoatomic ion channel activity"/>
    <property type="evidence" value="ECO:0007669"/>
    <property type="project" value="UniProtKB-UniRule"/>
</dbReference>
<protein>
    <recommendedName>
        <fullName evidence="9">Large-conductance mechanosensitive channel</fullName>
    </recommendedName>
</protein>
<dbReference type="InterPro" id="IPR001185">
    <property type="entry name" value="MS_channel"/>
</dbReference>
<organism evidence="10 11">
    <name type="scientific">Solicola gregarius</name>
    <dbReference type="NCBI Taxonomy" id="2908642"/>
    <lineage>
        <taxon>Bacteria</taxon>
        <taxon>Bacillati</taxon>
        <taxon>Actinomycetota</taxon>
        <taxon>Actinomycetes</taxon>
        <taxon>Propionibacteriales</taxon>
        <taxon>Nocardioidaceae</taxon>
        <taxon>Solicola</taxon>
    </lineage>
</organism>
<evidence type="ECO:0000256" key="7">
    <source>
        <dbReference type="ARBA" id="ARBA00023136"/>
    </source>
</evidence>
<dbReference type="InterPro" id="IPR037673">
    <property type="entry name" value="MSC/AndL"/>
</dbReference>
<reference evidence="10" key="1">
    <citation type="submission" date="2022-01" db="EMBL/GenBank/DDBJ databases">
        <title>Nocardioidaceae gen. sp. A5X3R13.</title>
        <authorList>
            <person name="Lopez Marin M.A."/>
            <person name="Uhlik O."/>
        </authorList>
    </citation>
    <scope>NUCLEOTIDE SEQUENCE</scope>
    <source>
        <strain evidence="10">A5X3R13</strain>
    </source>
</reference>
<keyword evidence="7 9" id="KW-0472">Membrane</keyword>
<sequence length="148" mass="15803">MEIPDLGLNRNEGFQMLKGFKDFIMRGNLVELAVAFVIGIAFAAVVTSLVDNIIMPLIGKIGGQPDFSGIEVADIPVGQFINDFVAFLIISAAVYFLVVVPYNKFNEKFRKGDEIDATPPDIALLTEIRDILSADTAGGTAGGGNHSA</sequence>
<keyword evidence="2 9" id="KW-0813">Transport</keyword>
<dbReference type="InterPro" id="IPR036019">
    <property type="entry name" value="MscL_channel"/>
</dbReference>
<comment type="similarity">
    <text evidence="9">Belongs to the MscL family.</text>
</comment>
<comment type="function">
    <text evidence="9">Channel that opens in response to stretch forces in the membrane lipid bilayer. May participate in the regulation of osmotic pressure changes within the cell.</text>
</comment>
<proteinExistence type="inferred from homology"/>
<dbReference type="Proteomes" id="UP001164390">
    <property type="component" value="Chromosome"/>
</dbReference>
<keyword evidence="6 9" id="KW-0406">Ion transport</keyword>
<evidence type="ECO:0000256" key="1">
    <source>
        <dbReference type="ARBA" id="ARBA00004141"/>
    </source>
</evidence>
<evidence type="ECO:0000256" key="9">
    <source>
        <dbReference type="HAMAP-Rule" id="MF_00115"/>
    </source>
</evidence>